<proteinExistence type="inferred from homology"/>
<dbReference type="GO" id="GO:0031490">
    <property type="term" value="F:chromatin DNA binding"/>
    <property type="evidence" value="ECO:0007669"/>
    <property type="project" value="TreeGrafter"/>
</dbReference>
<dbReference type="InterPro" id="IPR057332">
    <property type="entry name" value="SBNO_a/b_dom"/>
</dbReference>
<evidence type="ECO:0000256" key="2">
    <source>
        <dbReference type="ARBA" id="ARBA00023015"/>
    </source>
</evidence>
<evidence type="ECO:0000259" key="7">
    <source>
        <dbReference type="Pfam" id="PF25373"/>
    </source>
</evidence>
<feature type="domain" description="Strawberry notch helicase C" evidence="5">
    <location>
        <begin position="757"/>
        <end position="1031"/>
    </location>
</feature>
<dbReference type="Proteomes" id="UP000728032">
    <property type="component" value="Unassembled WGS sequence"/>
</dbReference>
<dbReference type="Gene3D" id="3.40.50.300">
    <property type="entry name" value="P-loop containing nucleotide triphosphate hydrolases"/>
    <property type="match status" value="2"/>
</dbReference>
<dbReference type="OrthoDB" id="421838at2759"/>
<evidence type="ECO:0000313" key="8">
    <source>
        <dbReference type="EMBL" id="CAD7637516.1"/>
    </source>
</evidence>
<feature type="region of interest" description="Disordered" evidence="4">
    <location>
        <begin position="613"/>
        <end position="713"/>
    </location>
</feature>
<dbReference type="PANTHER" id="PTHR12706">
    <property type="entry name" value="STRAWBERRY NOTCH-RELATED"/>
    <property type="match status" value="1"/>
</dbReference>
<protein>
    <submittedName>
        <fullName evidence="8">Uncharacterized protein</fullName>
    </submittedName>
</protein>
<evidence type="ECO:0000313" key="9">
    <source>
        <dbReference type="Proteomes" id="UP000728032"/>
    </source>
</evidence>
<feature type="domain" description="Strawberry notch AAA" evidence="6">
    <location>
        <begin position="159"/>
        <end position="467"/>
    </location>
</feature>
<keyword evidence="2" id="KW-0805">Transcription regulation</keyword>
<accession>A0A7R9Q9Q5</accession>
<feature type="compositionally biased region" description="Acidic residues" evidence="4">
    <location>
        <begin position="633"/>
        <end position="670"/>
    </location>
</feature>
<dbReference type="InterPro" id="IPR027417">
    <property type="entry name" value="P-loop_NTPase"/>
</dbReference>
<dbReference type="GO" id="GO:0005634">
    <property type="term" value="C:nucleus"/>
    <property type="evidence" value="ECO:0007669"/>
    <property type="project" value="TreeGrafter"/>
</dbReference>
<dbReference type="AlphaFoldDB" id="A0A7R9Q9Q5"/>
<feature type="domain" description="SBNO alpha/beta" evidence="7">
    <location>
        <begin position="1070"/>
        <end position="1186"/>
    </location>
</feature>
<dbReference type="EMBL" id="CAJPVJ010000094">
    <property type="protein sequence ID" value="CAG2160728.1"/>
    <property type="molecule type" value="Genomic_DNA"/>
</dbReference>
<evidence type="ECO:0000256" key="1">
    <source>
        <dbReference type="ARBA" id="ARBA00006992"/>
    </source>
</evidence>
<sequence length="1266" mass="141950">MDLLSAALDESGLDLNDLTAQVIPEEAPRLPVLHHNNNNVVKTPIQAFYGNHMMNKNGNKISVTTYSLTNPNAAKTQTFDINFPVQTATARFAPPMVPSVSFLPQNNQNLSLLKRNAPQVPPLGADWSEEEKLDAEEEELAIVHTFNDYMPSKLRIGIKHPDPVVETASLSSVLPPDVYYRLNIPEEVIDEGKLSALQLESIIYASQQHDNFLADGSRAGFLVGDGAGVGKGRTIAGIIYENYLKGRKRSVWLSVSTDLKYDAERDLYDIGANKLEVFLLNKFKYGYKLHSQENDNVKRGVIFATYSSLISESTTVSGKYSSRFGQLVQWCGEDFEGVIVFDECHKAKNLFPSSGSGKPTKTGLAVLELQNKLPKARIVYASATGASEPKNMGYMTRLGVWGKGTPFEDFGQFVSTVEKRGVGAMELVAIDIKMRGMYMARQLSFQGVQFRIEEVPLSKEFIKLYNKCTDLWVSAKLKFDKALELMESDNGIKKTIWTQFWASHQRFFKYLCIASKVKFAVSFVKEALRDNKSVVIGLQSTGEARTLEQLEENGGELNDFVSTSKAVFQSLIEKHFPAPNRKKLLRLLGRDTSFFDDLGITLKRNSKDEIVAAVSNNSMPSSSRAKSHSSDDSSSESDNQSDSDLNDSDSDDESDDDLSLSDEDFSGDDLSDNKSRKRKSNFLDIFLNSKPKKPKKSKKVKKPVKVKKLKKKRPKIEDQIKELNVNFKSEDAGDYCAKMRDELLEQLERIGDKLPANTLDELIDELGGPDNVAEMTGRKGRIVSTEDGIQYETRSENDVSLEMLNLVEKQRFMDDEKRVAIISEAASSGISLHSDKRAKNKWRRVHITVELPWSADRAIQQFGRTHRSNQTSAPEYVFLISELAGEKRFASIVAKRLESLGALTHGDRRAAETRDLSQYNIDNRYGRLALEIIMKSIVKLEEPVVSPPEGYSGDFFDDCRQGLAGVGLIHLDGNGIPTLDKDYSQMTKFLNRLLGLNVELQNSLFKYFSDTMEAVIKDAKRTGRYDSGIIDLSSDVGNVQRIDGTDYFLKSSSGAIKIQLHKVSIDRGLAWDQALTSFNKSISEYMNDTKDFGFFISTANKKDVFLAIPDSTNRNTFKKIFRIYKPNSGLLPKTETLSGLREKGTKAKSEEVESIWKERYEMSVSNCTHWQLHGKCKRSNCEVGLRQRHYCILSGAVLTVWPELEKAIPYLQSHKLQIVRLRTDDGNKFIGPMVPPAYVGVVKQTLQQLQSTGIQFQSTLKPSTTL</sequence>
<dbReference type="Pfam" id="PF25373">
    <property type="entry name" value="SBNO"/>
    <property type="match status" value="1"/>
</dbReference>
<evidence type="ECO:0000259" key="6">
    <source>
        <dbReference type="Pfam" id="PF13872"/>
    </source>
</evidence>
<feature type="compositionally biased region" description="Basic residues" evidence="4">
    <location>
        <begin position="690"/>
        <end position="713"/>
    </location>
</feature>
<dbReference type="InterPro" id="IPR026741">
    <property type="entry name" value="SNO"/>
</dbReference>
<dbReference type="GO" id="GO:0006355">
    <property type="term" value="P:regulation of DNA-templated transcription"/>
    <property type="evidence" value="ECO:0007669"/>
    <property type="project" value="InterPro"/>
</dbReference>
<name>A0A7R9Q9Q5_9ACAR</name>
<keyword evidence="3" id="KW-0804">Transcription</keyword>
<reference evidence="8" key="1">
    <citation type="submission" date="2020-11" db="EMBL/GenBank/DDBJ databases">
        <authorList>
            <person name="Tran Van P."/>
        </authorList>
    </citation>
    <scope>NUCLEOTIDE SEQUENCE</scope>
</reference>
<organism evidence="8">
    <name type="scientific">Oppiella nova</name>
    <dbReference type="NCBI Taxonomy" id="334625"/>
    <lineage>
        <taxon>Eukaryota</taxon>
        <taxon>Metazoa</taxon>
        <taxon>Ecdysozoa</taxon>
        <taxon>Arthropoda</taxon>
        <taxon>Chelicerata</taxon>
        <taxon>Arachnida</taxon>
        <taxon>Acari</taxon>
        <taxon>Acariformes</taxon>
        <taxon>Sarcoptiformes</taxon>
        <taxon>Oribatida</taxon>
        <taxon>Brachypylina</taxon>
        <taxon>Oppioidea</taxon>
        <taxon>Oppiidae</taxon>
        <taxon>Oppiella</taxon>
    </lineage>
</organism>
<dbReference type="Pfam" id="PF13872">
    <property type="entry name" value="AAA_34"/>
    <property type="match status" value="1"/>
</dbReference>
<dbReference type="EMBL" id="OC914919">
    <property type="protein sequence ID" value="CAD7637516.1"/>
    <property type="molecule type" value="Genomic_DNA"/>
</dbReference>
<dbReference type="FunFam" id="3.40.50.300:FF:000342">
    <property type="entry name" value="Protein strawberry notch homolog 2"/>
    <property type="match status" value="1"/>
</dbReference>
<dbReference type="SUPFAM" id="SSF52540">
    <property type="entry name" value="P-loop containing nucleoside triphosphate hydrolases"/>
    <property type="match status" value="2"/>
</dbReference>
<comment type="similarity">
    <text evidence="1">Belongs to the SBNO family.</text>
</comment>
<dbReference type="InterPro" id="IPR026937">
    <property type="entry name" value="SBNO_Helicase_C_dom"/>
</dbReference>
<evidence type="ECO:0000256" key="4">
    <source>
        <dbReference type="SAM" id="MobiDB-lite"/>
    </source>
</evidence>
<dbReference type="GO" id="GO:0042393">
    <property type="term" value="F:histone binding"/>
    <property type="evidence" value="ECO:0007669"/>
    <property type="project" value="TreeGrafter"/>
</dbReference>
<keyword evidence="9" id="KW-1185">Reference proteome</keyword>
<dbReference type="Pfam" id="PF13871">
    <property type="entry name" value="Helicase_C_4"/>
    <property type="match status" value="1"/>
</dbReference>
<evidence type="ECO:0000256" key="3">
    <source>
        <dbReference type="ARBA" id="ARBA00023163"/>
    </source>
</evidence>
<dbReference type="PANTHER" id="PTHR12706:SF30">
    <property type="entry name" value="PROTEIN STRAWBERRY NOTCH-RELATED"/>
    <property type="match status" value="1"/>
</dbReference>
<evidence type="ECO:0000259" key="5">
    <source>
        <dbReference type="Pfam" id="PF13871"/>
    </source>
</evidence>
<gene>
    <name evidence="8" type="ORF">ONB1V03_LOCUS859</name>
</gene>
<dbReference type="InterPro" id="IPR039187">
    <property type="entry name" value="SNO_AAA"/>
</dbReference>